<dbReference type="AlphaFoldDB" id="A0A1M6RDK9"/>
<keyword evidence="5" id="KW-0143">Chaperone</keyword>
<dbReference type="OrthoDB" id="1524959at2"/>
<dbReference type="GO" id="GO:0071973">
    <property type="term" value="P:bacterial-type flagellum-dependent cell motility"/>
    <property type="evidence" value="ECO:0007669"/>
    <property type="project" value="TreeGrafter"/>
</dbReference>
<evidence type="ECO:0000256" key="2">
    <source>
        <dbReference type="ARBA" id="ARBA00008787"/>
    </source>
</evidence>
<dbReference type="InterPro" id="IPR003713">
    <property type="entry name" value="FliS"/>
</dbReference>
<sequence>MIAKDPYKNYQQNAIMCAGPEELTTMLYNRLVKDLKLAQAHTAQKEIQLSHNCITHAQDILNHLINTLDTSIEVGQNLEQMYDYMNRRLVEGNLKKDVEILQEVAGFAEEIRDTWVQAIKQAKLGASDASNG</sequence>
<keyword evidence="4 6" id="KW-1005">Bacterial flagellum biogenesis</keyword>
<keyword evidence="7" id="KW-0969">Cilium</keyword>
<keyword evidence="8" id="KW-1185">Reference proteome</keyword>
<keyword evidence="7" id="KW-0282">Flagellum</keyword>
<dbReference type="PIRSF" id="PIRSF039090">
    <property type="entry name" value="Flis"/>
    <property type="match status" value="1"/>
</dbReference>
<evidence type="ECO:0000256" key="3">
    <source>
        <dbReference type="ARBA" id="ARBA00022490"/>
    </source>
</evidence>
<dbReference type="GO" id="GO:0005829">
    <property type="term" value="C:cytosol"/>
    <property type="evidence" value="ECO:0007669"/>
    <property type="project" value="UniProtKB-SubCell"/>
</dbReference>
<dbReference type="Gene3D" id="1.20.120.340">
    <property type="entry name" value="Flagellar protein FliS"/>
    <property type="match status" value="1"/>
</dbReference>
<dbReference type="NCBIfam" id="TIGR00208">
    <property type="entry name" value="fliS"/>
    <property type="match status" value="1"/>
</dbReference>
<name>A0A1M6RDK9_9FIRM</name>
<dbReference type="GO" id="GO:0044780">
    <property type="term" value="P:bacterial-type flagellum assembly"/>
    <property type="evidence" value="ECO:0007669"/>
    <property type="project" value="InterPro"/>
</dbReference>
<dbReference type="Pfam" id="PF02561">
    <property type="entry name" value="FliS"/>
    <property type="match status" value="1"/>
</dbReference>
<proteinExistence type="inferred from homology"/>
<dbReference type="RefSeq" id="WP_072912414.1">
    <property type="nucleotide sequence ID" value="NZ_FRAR01000010.1"/>
</dbReference>
<evidence type="ECO:0000313" key="7">
    <source>
        <dbReference type="EMBL" id="SHK30437.1"/>
    </source>
</evidence>
<dbReference type="PANTHER" id="PTHR34773">
    <property type="entry name" value="FLAGELLAR SECRETION CHAPERONE FLIS"/>
    <property type="match status" value="1"/>
</dbReference>
<accession>A0A1M6RDK9</accession>
<keyword evidence="7" id="KW-0966">Cell projection</keyword>
<dbReference type="EMBL" id="FRAR01000010">
    <property type="protein sequence ID" value="SHK30437.1"/>
    <property type="molecule type" value="Genomic_DNA"/>
</dbReference>
<evidence type="ECO:0000313" key="8">
    <source>
        <dbReference type="Proteomes" id="UP000183997"/>
    </source>
</evidence>
<dbReference type="SUPFAM" id="SSF101116">
    <property type="entry name" value="Flagellar export chaperone FliS"/>
    <property type="match status" value="1"/>
</dbReference>
<dbReference type="Proteomes" id="UP000183997">
    <property type="component" value="Unassembled WGS sequence"/>
</dbReference>
<evidence type="ECO:0000256" key="4">
    <source>
        <dbReference type="ARBA" id="ARBA00022795"/>
    </source>
</evidence>
<dbReference type="CDD" id="cd16098">
    <property type="entry name" value="FliS"/>
    <property type="match status" value="1"/>
</dbReference>
<dbReference type="STRING" id="1121421.SAMN02745123_01434"/>
<reference evidence="8" key="1">
    <citation type="submission" date="2016-11" db="EMBL/GenBank/DDBJ databases">
        <authorList>
            <person name="Varghese N."/>
            <person name="Submissions S."/>
        </authorList>
    </citation>
    <scope>NUCLEOTIDE SEQUENCE [LARGE SCALE GENOMIC DNA]</scope>
    <source>
        <strain evidence="8">DSM 10349</strain>
    </source>
</reference>
<evidence type="ECO:0000256" key="6">
    <source>
        <dbReference type="PIRNR" id="PIRNR039090"/>
    </source>
</evidence>
<keyword evidence="3 6" id="KW-0963">Cytoplasm</keyword>
<organism evidence="7 8">
    <name type="scientific">Desulforamulus aeronauticus DSM 10349</name>
    <dbReference type="NCBI Taxonomy" id="1121421"/>
    <lineage>
        <taxon>Bacteria</taxon>
        <taxon>Bacillati</taxon>
        <taxon>Bacillota</taxon>
        <taxon>Clostridia</taxon>
        <taxon>Eubacteriales</taxon>
        <taxon>Peptococcaceae</taxon>
        <taxon>Desulforamulus</taxon>
    </lineage>
</organism>
<protein>
    <recommendedName>
        <fullName evidence="6">Flagellar secretion chaperone FliS</fullName>
    </recommendedName>
</protein>
<gene>
    <name evidence="7" type="ORF">SAMN02745123_01434</name>
</gene>
<evidence type="ECO:0000256" key="5">
    <source>
        <dbReference type="ARBA" id="ARBA00023186"/>
    </source>
</evidence>
<dbReference type="InterPro" id="IPR036584">
    <property type="entry name" value="FliS_sf"/>
</dbReference>
<dbReference type="PANTHER" id="PTHR34773:SF1">
    <property type="entry name" value="FLAGELLAR SECRETION CHAPERONE FLIS"/>
    <property type="match status" value="1"/>
</dbReference>
<comment type="similarity">
    <text evidence="2 6">Belongs to the FliS family.</text>
</comment>
<evidence type="ECO:0000256" key="1">
    <source>
        <dbReference type="ARBA" id="ARBA00004514"/>
    </source>
</evidence>
<comment type="subcellular location">
    <subcellularLocation>
        <location evidence="1 6">Cytoplasm</location>
        <location evidence="1 6">Cytosol</location>
    </subcellularLocation>
</comment>